<dbReference type="SUPFAM" id="SSF46565">
    <property type="entry name" value="Chaperone J-domain"/>
    <property type="match status" value="1"/>
</dbReference>
<feature type="compositionally biased region" description="Gly residues" evidence="1">
    <location>
        <begin position="250"/>
        <end position="261"/>
    </location>
</feature>
<dbReference type="PROSITE" id="PS50076">
    <property type="entry name" value="DNAJ_2"/>
    <property type="match status" value="1"/>
</dbReference>
<dbReference type="InterPro" id="IPR001623">
    <property type="entry name" value="DnaJ_domain"/>
</dbReference>
<dbReference type="PANTHER" id="PTHR45270">
    <property type="entry name" value="OS03G0832900 PROTEIN"/>
    <property type="match status" value="1"/>
</dbReference>
<comment type="caution">
    <text evidence="3">The sequence shown here is derived from an EMBL/GenBank/DDBJ whole genome shotgun (WGS) entry which is preliminary data.</text>
</comment>
<feature type="domain" description="J" evidence="2">
    <location>
        <begin position="29"/>
        <end position="100"/>
    </location>
</feature>
<dbReference type="CDD" id="cd06257">
    <property type="entry name" value="DnaJ"/>
    <property type="match status" value="1"/>
</dbReference>
<evidence type="ECO:0000259" key="2">
    <source>
        <dbReference type="PROSITE" id="PS50076"/>
    </source>
</evidence>
<feature type="region of interest" description="Disordered" evidence="1">
    <location>
        <begin position="250"/>
        <end position="276"/>
    </location>
</feature>
<dbReference type="Pfam" id="PF14901">
    <property type="entry name" value="Jiv90"/>
    <property type="match status" value="1"/>
</dbReference>
<evidence type="ECO:0000313" key="3">
    <source>
        <dbReference type="EMBL" id="GFR44498.1"/>
    </source>
</evidence>
<feature type="non-terminal residue" evidence="3">
    <location>
        <position position="1"/>
    </location>
</feature>
<gene>
    <name evidence="3" type="ORF">Agub_g5761</name>
</gene>
<keyword evidence="4" id="KW-1185">Reference proteome</keyword>
<dbReference type="EMBL" id="BMAR01000008">
    <property type="protein sequence ID" value="GFR44498.1"/>
    <property type="molecule type" value="Genomic_DNA"/>
</dbReference>
<dbReference type="SMART" id="SM00271">
    <property type="entry name" value="DnaJ"/>
    <property type="match status" value="1"/>
</dbReference>
<dbReference type="InterPro" id="IPR036869">
    <property type="entry name" value="J_dom_sf"/>
</dbReference>
<evidence type="ECO:0000256" key="1">
    <source>
        <dbReference type="SAM" id="MobiDB-lite"/>
    </source>
</evidence>
<accession>A0AAD3DPT4</accession>
<organism evidence="3 4">
    <name type="scientific">Astrephomene gubernaculifera</name>
    <dbReference type="NCBI Taxonomy" id="47775"/>
    <lineage>
        <taxon>Eukaryota</taxon>
        <taxon>Viridiplantae</taxon>
        <taxon>Chlorophyta</taxon>
        <taxon>core chlorophytes</taxon>
        <taxon>Chlorophyceae</taxon>
        <taxon>CS clade</taxon>
        <taxon>Chlamydomonadales</taxon>
        <taxon>Astrephomenaceae</taxon>
        <taxon>Astrephomene</taxon>
    </lineage>
</organism>
<dbReference type="Gene3D" id="1.10.287.110">
    <property type="entry name" value="DnaJ domain"/>
    <property type="match status" value="1"/>
</dbReference>
<evidence type="ECO:0000313" key="4">
    <source>
        <dbReference type="Proteomes" id="UP001054857"/>
    </source>
</evidence>
<dbReference type="AlphaFoldDB" id="A0AAD3DPT4"/>
<feature type="region of interest" description="Disordered" evidence="1">
    <location>
        <begin position="98"/>
        <end position="122"/>
    </location>
</feature>
<feature type="compositionally biased region" description="Low complexity" evidence="1">
    <location>
        <begin position="101"/>
        <end position="116"/>
    </location>
</feature>
<protein>
    <recommendedName>
        <fullName evidence="2">J domain-containing protein</fullName>
    </recommendedName>
</protein>
<reference evidence="3 4" key="1">
    <citation type="journal article" date="2021" name="Sci. Rep.">
        <title>Genome sequencing of the multicellular alga Astrephomene provides insights into convergent evolution of germ-soma differentiation.</title>
        <authorList>
            <person name="Yamashita S."/>
            <person name="Yamamoto K."/>
            <person name="Matsuzaki R."/>
            <person name="Suzuki S."/>
            <person name="Yamaguchi H."/>
            <person name="Hirooka S."/>
            <person name="Minakuchi Y."/>
            <person name="Miyagishima S."/>
            <person name="Kawachi M."/>
            <person name="Toyoda A."/>
            <person name="Nozaki H."/>
        </authorList>
    </citation>
    <scope>NUCLEOTIDE SEQUENCE [LARGE SCALE GENOMIC DNA]</scope>
    <source>
        <strain evidence="3 4">NIES-4017</strain>
    </source>
</reference>
<dbReference type="Pfam" id="PF00226">
    <property type="entry name" value="DnaJ"/>
    <property type="match status" value="1"/>
</dbReference>
<proteinExistence type="predicted"/>
<sequence length="276" mass="29009">PEVPRGGRLAPEVVRGATGEIARVLSARDYFSVLGLSPEGAEALSDEAVKGAYRRTQLRVHPDKAGPDAAGAEQASKRVNEAYSLLQTAEARKRLLQQMRATTTSSTSASSAAGAAAAGGGGGGGGTGAAGASYSSASASSAPSPDSVMMHCWRCPDMHEAKLFSMDCSRARFCSECRTHHPAEENDVWIWEDPAAFLFPTRKMLLCLKGVVLDITDMATCCGMFHDPYGKRLPANTHYAQYRIGPLGSGSKGATGGGQFRGRGDKGGKGRKGKRR</sequence>
<dbReference type="Proteomes" id="UP001054857">
    <property type="component" value="Unassembled WGS sequence"/>
</dbReference>
<name>A0AAD3DPT4_9CHLO</name>
<dbReference type="PANTHER" id="PTHR45270:SF4">
    <property type="entry name" value="CHAPERONE DNAJ-DOMAIN SUPERFAMILY PROTEIN"/>
    <property type="match status" value="1"/>
</dbReference>
<dbReference type="InterPro" id="IPR032843">
    <property type="entry name" value="Jiv"/>
</dbReference>